<dbReference type="RefSeq" id="XP_001361811.3">
    <property type="nucleotide sequence ID" value="XM_001361774.4"/>
</dbReference>
<evidence type="ECO:0000256" key="2">
    <source>
        <dbReference type="SAM" id="SignalP"/>
    </source>
</evidence>
<dbReference type="Proteomes" id="UP000001819">
    <property type="component" value="Chromosome 3"/>
</dbReference>
<feature type="signal peptide" evidence="2">
    <location>
        <begin position="1"/>
        <end position="17"/>
    </location>
</feature>
<name>A0A6I8UW58_DROPS</name>
<dbReference type="Gene3D" id="2.70.220.10">
    <property type="entry name" value="Ganglioside GM2 activator"/>
    <property type="match status" value="1"/>
</dbReference>
<proteinExistence type="predicted"/>
<gene>
    <name evidence="4" type="primary">LOC4805406</name>
</gene>
<dbReference type="InterPro" id="IPR036846">
    <property type="entry name" value="GM2-AP_sf"/>
</dbReference>
<dbReference type="InterPro" id="IPR010512">
    <property type="entry name" value="DUF1091"/>
</dbReference>
<reference evidence="4" key="2">
    <citation type="submission" date="2025-08" db="UniProtKB">
        <authorList>
            <consortium name="RefSeq"/>
        </authorList>
    </citation>
    <scope>IDENTIFICATION</scope>
    <source>
        <strain evidence="4">MV-25-SWS-2005</strain>
        <tissue evidence="4">Whole body</tissue>
    </source>
</reference>
<protein>
    <submittedName>
        <fullName evidence="4">Uncharacterized protein isoform X1</fullName>
    </submittedName>
</protein>
<dbReference type="SMART" id="SM00697">
    <property type="entry name" value="DM8"/>
    <property type="match status" value="1"/>
</dbReference>
<evidence type="ECO:0000313" key="3">
    <source>
        <dbReference type="Proteomes" id="UP000001819"/>
    </source>
</evidence>
<evidence type="ECO:0000313" key="4">
    <source>
        <dbReference type="RefSeq" id="XP_001361811.3"/>
    </source>
</evidence>
<dbReference type="KEGG" id="dpo:4805406"/>
<dbReference type="AlphaFoldDB" id="A0A6I8UW58"/>
<keyword evidence="1 2" id="KW-0732">Signal</keyword>
<dbReference type="Pfam" id="PF06477">
    <property type="entry name" value="DUF1091"/>
    <property type="match status" value="1"/>
</dbReference>
<keyword evidence="3" id="KW-1185">Reference proteome</keyword>
<evidence type="ECO:0000256" key="1">
    <source>
        <dbReference type="ARBA" id="ARBA00022729"/>
    </source>
</evidence>
<dbReference type="PANTHER" id="PTHR20898">
    <property type="entry name" value="DAEDALUS ON 3-RELATED-RELATED"/>
    <property type="match status" value="1"/>
</dbReference>
<dbReference type="PANTHER" id="PTHR20898:SF0">
    <property type="entry name" value="DAEDALUS ON 3-RELATED"/>
    <property type="match status" value="1"/>
</dbReference>
<dbReference type="InParanoid" id="A0A6I8UW58"/>
<reference evidence="3" key="1">
    <citation type="submission" date="2024-06" db="UniProtKB">
        <authorList>
            <consortium name="RefSeq"/>
        </authorList>
    </citation>
    <scope>NUCLEOTIDE SEQUENCE [LARGE SCALE GENOMIC DNA]</scope>
    <source>
        <strain evidence="3">MV2-25</strain>
    </source>
</reference>
<feature type="chain" id="PRO_5026218302" evidence="2">
    <location>
        <begin position="18"/>
        <end position="176"/>
    </location>
</feature>
<accession>A0A6I8UW58</accession>
<organism evidence="3 4">
    <name type="scientific">Drosophila pseudoobscura pseudoobscura</name>
    <name type="common">Fruit fly</name>
    <dbReference type="NCBI Taxonomy" id="46245"/>
    <lineage>
        <taxon>Eukaryota</taxon>
        <taxon>Metazoa</taxon>
        <taxon>Ecdysozoa</taxon>
        <taxon>Arthropoda</taxon>
        <taxon>Hexapoda</taxon>
        <taxon>Insecta</taxon>
        <taxon>Pterygota</taxon>
        <taxon>Neoptera</taxon>
        <taxon>Endopterygota</taxon>
        <taxon>Diptera</taxon>
        <taxon>Brachycera</taxon>
        <taxon>Muscomorpha</taxon>
        <taxon>Ephydroidea</taxon>
        <taxon>Drosophilidae</taxon>
        <taxon>Drosophila</taxon>
        <taxon>Sophophora</taxon>
    </lineage>
</organism>
<sequence>MLLLCLLLLHEAPLAHPYKEHLQSTFTNVSVEYSPEFCGSIRGWLTPQGNLNLDIHLNRTLRQGLRTAITLQQRVGGGYQTLFSYDLDTCRTLGELLQSSLMKVWLRNVFRYGHLATRCPIQPAHYDLRDFQLENHSIPGYLRPGLFRLNDTNYYRRPRGGRRRLVATFTLDIKFY</sequence>